<accession>A0A6A6GZD1</accession>
<dbReference type="Proteomes" id="UP000800092">
    <property type="component" value="Unassembled WGS sequence"/>
</dbReference>
<dbReference type="EMBL" id="ML991833">
    <property type="protein sequence ID" value="KAF2231009.1"/>
    <property type="molecule type" value="Genomic_DNA"/>
</dbReference>
<sequence length="320" mass="35994">MVSAASTKSHVHTSGTNSAENPASNFSRKIPENRTLNFDTLSDLHIDNRTLCHSAHTLAISANATNSLHKRTLRRLNNWRDQRNHIRTIWRNIDQRHVWIDLNMPNGQIRNQGLRFPNYPGESVFGIETLAGNTAVLIITKKGVFISLIAAESPFYHDESGHLQQRTEQEFLIRTYGATVLGTLICPSAGLGIAQLGGRGELFSEETPALPHPVHIYIITPQAPTGLLLGLDNGHHREHQIVSLRDRLRNLFPNVPQGGVNIFGYSSDARYTQRSRVTIEIDTHEGYLEEHPASIRPEYGTWRLWVGHVPKQQGYFIQDA</sequence>
<feature type="compositionally biased region" description="Polar residues" evidence="1">
    <location>
        <begin position="1"/>
        <end position="27"/>
    </location>
</feature>
<organism evidence="2 3">
    <name type="scientific">Viridothelium virens</name>
    <name type="common">Speckled blister lichen</name>
    <name type="synonym">Trypethelium virens</name>
    <dbReference type="NCBI Taxonomy" id="1048519"/>
    <lineage>
        <taxon>Eukaryota</taxon>
        <taxon>Fungi</taxon>
        <taxon>Dikarya</taxon>
        <taxon>Ascomycota</taxon>
        <taxon>Pezizomycotina</taxon>
        <taxon>Dothideomycetes</taxon>
        <taxon>Dothideomycetes incertae sedis</taxon>
        <taxon>Trypetheliales</taxon>
        <taxon>Trypetheliaceae</taxon>
        <taxon>Viridothelium</taxon>
    </lineage>
</organism>
<dbReference type="AlphaFoldDB" id="A0A6A6GZD1"/>
<reference evidence="2" key="1">
    <citation type="journal article" date="2020" name="Stud. Mycol.">
        <title>101 Dothideomycetes genomes: a test case for predicting lifestyles and emergence of pathogens.</title>
        <authorList>
            <person name="Haridas S."/>
            <person name="Albert R."/>
            <person name="Binder M."/>
            <person name="Bloem J."/>
            <person name="Labutti K."/>
            <person name="Salamov A."/>
            <person name="Andreopoulos B."/>
            <person name="Baker S."/>
            <person name="Barry K."/>
            <person name="Bills G."/>
            <person name="Bluhm B."/>
            <person name="Cannon C."/>
            <person name="Castanera R."/>
            <person name="Culley D."/>
            <person name="Daum C."/>
            <person name="Ezra D."/>
            <person name="Gonzalez J."/>
            <person name="Henrissat B."/>
            <person name="Kuo A."/>
            <person name="Liang C."/>
            <person name="Lipzen A."/>
            <person name="Lutzoni F."/>
            <person name="Magnuson J."/>
            <person name="Mondo S."/>
            <person name="Nolan M."/>
            <person name="Ohm R."/>
            <person name="Pangilinan J."/>
            <person name="Park H.-J."/>
            <person name="Ramirez L."/>
            <person name="Alfaro M."/>
            <person name="Sun H."/>
            <person name="Tritt A."/>
            <person name="Yoshinaga Y."/>
            <person name="Zwiers L.-H."/>
            <person name="Turgeon B."/>
            <person name="Goodwin S."/>
            <person name="Spatafora J."/>
            <person name="Crous P."/>
            <person name="Grigoriev I."/>
        </authorList>
    </citation>
    <scope>NUCLEOTIDE SEQUENCE</scope>
    <source>
        <strain evidence="2">Tuck. ex Michener</strain>
    </source>
</reference>
<evidence type="ECO:0000313" key="2">
    <source>
        <dbReference type="EMBL" id="KAF2231009.1"/>
    </source>
</evidence>
<gene>
    <name evidence="2" type="ORF">EV356DRAFT_519242</name>
</gene>
<feature type="region of interest" description="Disordered" evidence="1">
    <location>
        <begin position="1"/>
        <end position="30"/>
    </location>
</feature>
<keyword evidence="3" id="KW-1185">Reference proteome</keyword>
<evidence type="ECO:0000313" key="3">
    <source>
        <dbReference type="Proteomes" id="UP000800092"/>
    </source>
</evidence>
<evidence type="ECO:0000256" key="1">
    <source>
        <dbReference type="SAM" id="MobiDB-lite"/>
    </source>
</evidence>
<protein>
    <submittedName>
        <fullName evidence="2">Uncharacterized protein</fullName>
    </submittedName>
</protein>
<proteinExistence type="predicted"/>
<name>A0A6A6GZD1_VIRVR</name>